<name>A0A0A8XTD6_ARUDO</name>
<evidence type="ECO:0000313" key="1">
    <source>
        <dbReference type="EMBL" id="JAD17234.1"/>
    </source>
</evidence>
<dbReference type="EMBL" id="GBRH01280661">
    <property type="protein sequence ID" value="JAD17234.1"/>
    <property type="molecule type" value="Transcribed_RNA"/>
</dbReference>
<dbReference type="AlphaFoldDB" id="A0A0A8XTD6"/>
<reference evidence="1" key="2">
    <citation type="journal article" date="2015" name="Data Brief">
        <title>Shoot transcriptome of the giant reed, Arundo donax.</title>
        <authorList>
            <person name="Barrero R.A."/>
            <person name="Guerrero F.D."/>
            <person name="Moolhuijzen P."/>
            <person name="Goolsby J.A."/>
            <person name="Tidwell J."/>
            <person name="Bellgard S.E."/>
            <person name="Bellgard M.I."/>
        </authorList>
    </citation>
    <scope>NUCLEOTIDE SEQUENCE</scope>
    <source>
        <tissue evidence="1">Shoot tissue taken approximately 20 cm above the soil surface</tissue>
    </source>
</reference>
<protein>
    <submittedName>
        <fullName evidence="1">Uncharacterized protein</fullName>
    </submittedName>
</protein>
<reference evidence="1" key="1">
    <citation type="submission" date="2014-09" db="EMBL/GenBank/DDBJ databases">
        <authorList>
            <person name="Magalhaes I.L.F."/>
            <person name="Oliveira U."/>
            <person name="Santos F.R."/>
            <person name="Vidigal T.H.D.A."/>
            <person name="Brescovit A.D."/>
            <person name="Santos A.J."/>
        </authorList>
    </citation>
    <scope>NUCLEOTIDE SEQUENCE</scope>
    <source>
        <tissue evidence="1">Shoot tissue taken approximately 20 cm above the soil surface</tissue>
    </source>
</reference>
<proteinExistence type="predicted"/>
<accession>A0A0A8XTD6</accession>
<sequence>MRIGMWFKACIDHVTASVIVESRPVL</sequence>
<organism evidence="1">
    <name type="scientific">Arundo donax</name>
    <name type="common">Giant reed</name>
    <name type="synonym">Donax arundinaceus</name>
    <dbReference type="NCBI Taxonomy" id="35708"/>
    <lineage>
        <taxon>Eukaryota</taxon>
        <taxon>Viridiplantae</taxon>
        <taxon>Streptophyta</taxon>
        <taxon>Embryophyta</taxon>
        <taxon>Tracheophyta</taxon>
        <taxon>Spermatophyta</taxon>
        <taxon>Magnoliopsida</taxon>
        <taxon>Liliopsida</taxon>
        <taxon>Poales</taxon>
        <taxon>Poaceae</taxon>
        <taxon>PACMAD clade</taxon>
        <taxon>Arundinoideae</taxon>
        <taxon>Arundineae</taxon>
        <taxon>Arundo</taxon>
    </lineage>
</organism>